<proteinExistence type="predicted"/>
<keyword evidence="2" id="KW-1185">Reference proteome</keyword>
<protein>
    <submittedName>
        <fullName evidence="1">Uncharacterized protein</fullName>
    </submittedName>
</protein>
<comment type="caution">
    <text evidence="1">The sequence shown here is derived from an EMBL/GenBank/DDBJ whole genome shotgun (WGS) entry which is preliminary data.</text>
</comment>
<evidence type="ECO:0000313" key="1">
    <source>
        <dbReference type="EMBL" id="KZR96604.1"/>
    </source>
</evidence>
<dbReference type="Proteomes" id="UP000076858">
    <property type="component" value="Unassembled WGS sequence"/>
</dbReference>
<dbReference type="AlphaFoldDB" id="A0A162CZJ3"/>
<gene>
    <name evidence="1" type="ORF">APZ42_008966</name>
</gene>
<evidence type="ECO:0000313" key="2">
    <source>
        <dbReference type="Proteomes" id="UP000076858"/>
    </source>
</evidence>
<dbReference type="EMBL" id="LRGB01024317">
    <property type="protein sequence ID" value="KZR96604.1"/>
    <property type="molecule type" value="Genomic_DNA"/>
</dbReference>
<accession>A0A162CZJ3</accession>
<sequence length="60" mass="6790">MYITTDVRHGRREHQLMLHPEDSPPADVSTGGCYYLWMLLPVDAPTGGCFIRCKLPSRSI</sequence>
<organism evidence="1 2">
    <name type="scientific">Daphnia magna</name>
    <dbReference type="NCBI Taxonomy" id="35525"/>
    <lineage>
        <taxon>Eukaryota</taxon>
        <taxon>Metazoa</taxon>
        <taxon>Ecdysozoa</taxon>
        <taxon>Arthropoda</taxon>
        <taxon>Crustacea</taxon>
        <taxon>Branchiopoda</taxon>
        <taxon>Diplostraca</taxon>
        <taxon>Cladocera</taxon>
        <taxon>Anomopoda</taxon>
        <taxon>Daphniidae</taxon>
        <taxon>Daphnia</taxon>
    </lineage>
</organism>
<reference evidence="1 2" key="1">
    <citation type="submission" date="2016-03" db="EMBL/GenBank/DDBJ databases">
        <title>EvidentialGene: Evidence-directed Construction of Genes on Genomes.</title>
        <authorList>
            <person name="Gilbert D.G."/>
            <person name="Choi J.-H."/>
            <person name="Mockaitis K."/>
            <person name="Colbourne J."/>
            <person name="Pfrender M."/>
        </authorList>
    </citation>
    <scope>NUCLEOTIDE SEQUENCE [LARGE SCALE GENOMIC DNA]</scope>
    <source>
        <strain evidence="1 2">Xinb3</strain>
        <tissue evidence="1">Complete organism</tissue>
    </source>
</reference>
<name>A0A162CZJ3_9CRUS</name>